<feature type="transmembrane region" description="Helical" evidence="1">
    <location>
        <begin position="213"/>
        <end position="233"/>
    </location>
</feature>
<evidence type="ECO:0000256" key="1">
    <source>
        <dbReference type="SAM" id="Phobius"/>
    </source>
</evidence>
<feature type="transmembrane region" description="Helical" evidence="1">
    <location>
        <begin position="307"/>
        <end position="325"/>
    </location>
</feature>
<keyword evidence="3" id="KW-1185">Reference proteome</keyword>
<feature type="transmembrane region" description="Helical" evidence="1">
    <location>
        <begin position="94"/>
        <end position="115"/>
    </location>
</feature>
<dbReference type="EMBL" id="CP094669">
    <property type="protein sequence ID" value="UOG76336.1"/>
    <property type="molecule type" value="Genomic_DNA"/>
</dbReference>
<keyword evidence="1" id="KW-1133">Transmembrane helix</keyword>
<organism evidence="2 3">
    <name type="scientific">Hymenobacter tibetensis</name>
    <dbReference type="NCBI Taxonomy" id="497967"/>
    <lineage>
        <taxon>Bacteria</taxon>
        <taxon>Pseudomonadati</taxon>
        <taxon>Bacteroidota</taxon>
        <taxon>Cytophagia</taxon>
        <taxon>Cytophagales</taxon>
        <taxon>Hymenobacteraceae</taxon>
        <taxon>Hymenobacter</taxon>
    </lineage>
</organism>
<evidence type="ECO:0008006" key="4">
    <source>
        <dbReference type="Google" id="ProtNLM"/>
    </source>
</evidence>
<proteinExistence type="predicted"/>
<feature type="transmembrane region" description="Helical" evidence="1">
    <location>
        <begin position="20"/>
        <end position="38"/>
    </location>
</feature>
<feature type="transmembrane region" description="Helical" evidence="1">
    <location>
        <begin position="151"/>
        <end position="168"/>
    </location>
</feature>
<name>A0ABY4D205_9BACT</name>
<reference evidence="2 3" key="1">
    <citation type="submission" date="2022-03" db="EMBL/GenBank/DDBJ databases">
        <title>Hymenobactersp. isolated from the air.</title>
        <authorList>
            <person name="Won M."/>
            <person name="Kwon S.-W."/>
        </authorList>
    </citation>
    <scope>NUCLEOTIDE SEQUENCE [LARGE SCALE GENOMIC DNA]</scope>
    <source>
        <strain evidence="2 3">KACC 21982</strain>
    </source>
</reference>
<feature type="transmembrane region" description="Helical" evidence="1">
    <location>
        <begin position="275"/>
        <end position="295"/>
    </location>
</feature>
<gene>
    <name evidence="2" type="ORF">MTX78_06985</name>
</gene>
<sequence>MTNRRFAWVSKAAWLDRQGLEMALAAIVLLSLYTYAWGTGPATTPDSWHYLEAARSWEAAGKLVSPTGTPYVFWGPLYPVLLAWFGAAQYPAQAVAWLHTLGLLGSWLSWTWLGAQVLGSETTWKRLYPWVLALSTPWLVTAKFVWSETVFLLLFSIYIIALYQYLISSRLKWLFTATGVGMLLPLQRTAGLFLLAGVAIGLVAGYGRLLWAYGWWLPLHLALSVAGGVVWQLHVQRTGLDDPLIVYSKAAWGIQPLSDFSFVLLRWVLPLPFPVGAVSWLYLVGGALLVVVLTAGATELGRFSRMLSVVIAVYIGWHVLSHILSRGAAGPHDSERYAAVLFGPVALLLFGALRRGLAKRPRVVYGIVALVLIYSAVRVWHNAVFCHQLQTPVLTVQHVIH</sequence>
<protein>
    <recommendedName>
        <fullName evidence="4">Glycosyltransferase RgtA/B/C/D-like domain-containing protein</fullName>
    </recommendedName>
</protein>
<dbReference type="RefSeq" id="WP_243801154.1">
    <property type="nucleotide sequence ID" value="NZ_CP094669.1"/>
</dbReference>
<keyword evidence="1" id="KW-0472">Membrane</keyword>
<accession>A0ABY4D205</accession>
<feature type="transmembrane region" description="Helical" evidence="1">
    <location>
        <begin position="127"/>
        <end position="145"/>
    </location>
</feature>
<evidence type="ECO:0000313" key="3">
    <source>
        <dbReference type="Proteomes" id="UP000831113"/>
    </source>
</evidence>
<evidence type="ECO:0000313" key="2">
    <source>
        <dbReference type="EMBL" id="UOG76336.1"/>
    </source>
</evidence>
<keyword evidence="1" id="KW-0812">Transmembrane</keyword>
<feature type="transmembrane region" description="Helical" evidence="1">
    <location>
        <begin position="363"/>
        <end position="381"/>
    </location>
</feature>
<feature type="transmembrane region" description="Helical" evidence="1">
    <location>
        <begin position="337"/>
        <end position="356"/>
    </location>
</feature>
<feature type="transmembrane region" description="Helical" evidence="1">
    <location>
        <begin position="189"/>
        <end position="207"/>
    </location>
</feature>
<dbReference type="Proteomes" id="UP000831113">
    <property type="component" value="Chromosome"/>
</dbReference>